<evidence type="ECO:0000256" key="8">
    <source>
        <dbReference type="ARBA" id="ARBA00022705"/>
    </source>
</evidence>
<evidence type="ECO:0000313" key="14">
    <source>
        <dbReference type="EMBL" id="TDG52859.1"/>
    </source>
</evidence>
<keyword evidence="11" id="KW-0804">Transcription</keyword>
<dbReference type="AlphaFoldDB" id="A0A484BVK0"/>
<dbReference type="Pfam" id="PF01896">
    <property type="entry name" value="DNA_primase_S"/>
    <property type="match status" value="1"/>
</dbReference>
<sequence length="434" mass="50228">MPELNTEQDTQPQATTESKAPAYDPNILPDMLPVYYRRLFPHEPFYRWLNYGHSEDNIFVNREISFTLQDDIYIRYLCFETQAELEKEICTRNPYKIDIGPVMNIRPKNFRTVAGGLTPVQRELVFDIDATDYDDIRNCCSGAEMCLKCWKFMMLAARVLDVALREDFGFEHMLWIFSGRRGIHCWVCDHTARHLDARARAAVAEYLNILSYTNNVARVQIGDRTHHSLRRALKIVEPMFEEIILEDQNLFGSPKGVSKLLQMVSDEGARSDLEAYLQKSHEDGAHSKLIWESFVRYANSMRTSAANVWSRKLKHIVEEVQLCLLYPRLDINVTKGFNHLLKAPFCIHPATGKVCIPFSASAVGKFDPTTVPTISQLLQEINAYDDKTKSYMDAPEDKSRIKDYKKTSMFKGVVVFEEFLRKLERNFKTKSMDF</sequence>
<evidence type="ECO:0000256" key="5">
    <source>
        <dbReference type="ARBA" id="ARBA00022515"/>
    </source>
</evidence>
<evidence type="ECO:0000256" key="13">
    <source>
        <dbReference type="SAM" id="MobiDB-lite"/>
    </source>
</evidence>
<organism evidence="14 15">
    <name type="scientific">Drosophila navojoa</name>
    <name type="common">Fruit fly</name>
    <dbReference type="NCBI Taxonomy" id="7232"/>
    <lineage>
        <taxon>Eukaryota</taxon>
        <taxon>Metazoa</taxon>
        <taxon>Ecdysozoa</taxon>
        <taxon>Arthropoda</taxon>
        <taxon>Hexapoda</taxon>
        <taxon>Insecta</taxon>
        <taxon>Pterygota</taxon>
        <taxon>Neoptera</taxon>
        <taxon>Endopterygota</taxon>
        <taxon>Diptera</taxon>
        <taxon>Brachycera</taxon>
        <taxon>Muscomorpha</taxon>
        <taxon>Ephydroidea</taxon>
        <taxon>Drosophilidae</taxon>
        <taxon>Drosophila</taxon>
    </lineage>
</organism>
<evidence type="ECO:0000256" key="10">
    <source>
        <dbReference type="ARBA" id="ARBA00022833"/>
    </source>
</evidence>
<dbReference type="Gene3D" id="3.90.920.10">
    <property type="entry name" value="DNA primase, PRIM domain"/>
    <property type="match status" value="1"/>
</dbReference>
<keyword evidence="10" id="KW-0862">Zinc</keyword>
<comment type="similarity">
    <text evidence="3 12">Belongs to the eukaryotic-type primase small subunit family.</text>
</comment>
<evidence type="ECO:0000256" key="9">
    <source>
        <dbReference type="ARBA" id="ARBA00022723"/>
    </source>
</evidence>
<evidence type="ECO:0000256" key="11">
    <source>
        <dbReference type="ARBA" id="ARBA00023163"/>
    </source>
</evidence>
<protein>
    <recommendedName>
        <fullName evidence="12">DNA primase</fullName>
        <ecNumber evidence="12">2.7.7.-</ecNumber>
    </recommendedName>
</protein>
<reference evidence="14 15" key="1">
    <citation type="journal article" date="2019" name="J. Hered.">
        <title>An Improved Genome Assembly for Drosophila navojoa, the Basal Species in the mojavensis Cluster.</title>
        <authorList>
            <person name="Vanderlinde T."/>
            <person name="Dupim E.G."/>
            <person name="Nazario-Yepiz N.O."/>
            <person name="Carvalho A.B."/>
        </authorList>
    </citation>
    <scope>NUCLEOTIDE SEQUENCE [LARGE SCALE GENOMIC DNA]</scope>
    <source>
        <strain evidence="14">Navoj_Jal97</strain>
        <tissue evidence="14">Whole organism</tissue>
    </source>
</reference>
<dbReference type="KEGG" id="dnv:108651451"/>
<keyword evidence="8 12" id="KW-0235">DNA replication</keyword>
<feature type="region of interest" description="Disordered" evidence="13">
    <location>
        <begin position="1"/>
        <end position="22"/>
    </location>
</feature>
<keyword evidence="15" id="KW-1185">Reference proteome</keyword>
<name>A0A484BVK0_DRONA</name>
<dbReference type="Proteomes" id="UP000295192">
    <property type="component" value="Unassembled WGS sequence"/>
</dbReference>
<keyword evidence="7" id="KW-0548">Nucleotidyltransferase</keyword>
<dbReference type="EMBL" id="LSRL02000002">
    <property type="protein sequence ID" value="TDG52859.1"/>
    <property type="molecule type" value="Genomic_DNA"/>
</dbReference>
<comment type="cofactor">
    <cofactor evidence="1">
        <name>Mn(2+)</name>
        <dbReference type="ChEBI" id="CHEBI:29035"/>
    </cofactor>
</comment>
<gene>
    <name evidence="14" type="ORF">AWZ03_000402</name>
</gene>
<dbReference type="CDD" id="cd04860">
    <property type="entry name" value="AE_Prim_S"/>
    <property type="match status" value="1"/>
</dbReference>
<evidence type="ECO:0000256" key="3">
    <source>
        <dbReference type="ARBA" id="ARBA00009762"/>
    </source>
</evidence>
<comment type="caution">
    <text evidence="14">The sequence shown here is derived from an EMBL/GenBank/DDBJ whole genome shotgun (WGS) entry which is preliminary data.</text>
</comment>
<dbReference type="SUPFAM" id="SSF56747">
    <property type="entry name" value="Prim-pol domain"/>
    <property type="match status" value="1"/>
</dbReference>
<evidence type="ECO:0000256" key="2">
    <source>
        <dbReference type="ARBA" id="ARBA00001946"/>
    </source>
</evidence>
<dbReference type="PANTHER" id="PTHR10536">
    <property type="entry name" value="DNA PRIMASE SMALL SUBUNIT"/>
    <property type="match status" value="1"/>
</dbReference>
<dbReference type="FunFam" id="3.90.920.10:FF:000001">
    <property type="entry name" value="DNA primase"/>
    <property type="match status" value="1"/>
</dbReference>
<dbReference type="STRING" id="7232.A0A484BVK0"/>
<dbReference type="OrthoDB" id="19606at2759"/>
<dbReference type="InterPro" id="IPR002755">
    <property type="entry name" value="DNA_primase_S"/>
</dbReference>
<keyword evidence="9" id="KW-0479">Metal-binding</keyword>
<dbReference type="EC" id="2.7.7.-" evidence="12"/>
<keyword evidence="5 12" id="KW-0639">Primosome</keyword>
<dbReference type="InterPro" id="IPR014052">
    <property type="entry name" value="DNA_primase_ssu_euk/arc"/>
</dbReference>
<evidence type="ECO:0000256" key="4">
    <source>
        <dbReference type="ARBA" id="ARBA00022478"/>
    </source>
</evidence>
<dbReference type="GO" id="GO:0046872">
    <property type="term" value="F:metal ion binding"/>
    <property type="evidence" value="ECO:0007669"/>
    <property type="project" value="UniProtKB-KW"/>
</dbReference>
<dbReference type="NCBIfam" id="TIGR00335">
    <property type="entry name" value="primase_sml"/>
    <property type="match status" value="1"/>
</dbReference>
<dbReference type="GO" id="GO:0005658">
    <property type="term" value="C:alpha DNA polymerase:primase complex"/>
    <property type="evidence" value="ECO:0007669"/>
    <property type="project" value="UniProtKB-ARBA"/>
</dbReference>
<evidence type="ECO:0000313" key="15">
    <source>
        <dbReference type="Proteomes" id="UP000295192"/>
    </source>
</evidence>
<accession>A0A484BVK0</accession>
<evidence type="ECO:0000256" key="7">
    <source>
        <dbReference type="ARBA" id="ARBA00022695"/>
    </source>
</evidence>
<keyword evidence="6 12" id="KW-0808">Transferase</keyword>
<keyword evidence="4 12" id="KW-0240">DNA-directed RNA polymerase</keyword>
<feature type="compositionally biased region" description="Polar residues" evidence="13">
    <location>
        <begin position="1"/>
        <end position="18"/>
    </location>
</feature>
<dbReference type="GO" id="GO:0006270">
    <property type="term" value="P:DNA replication initiation"/>
    <property type="evidence" value="ECO:0007669"/>
    <property type="project" value="UniProtKB-ARBA"/>
</dbReference>
<dbReference type="OMA" id="NVTRGFN"/>
<evidence type="ECO:0000256" key="1">
    <source>
        <dbReference type="ARBA" id="ARBA00001936"/>
    </source>
</evidence>
<dbReference type="GO" id="GO:0003899">
    <property type="term" value="F:DNA-directed RNA polymerase activity"/>
    <property type="evidence" value="ECO:0007669"/>
    <property type="project" value="InterPro"/>
</dbReference>
<dbReference type="GO" id="GO:0006269">
    <property type="term" value="P:DNA replication, synthesis of primer"/>
    <property type="evidence" value="ECO:0007669"/>
    <property type="project" value="UniProtKB-KW"/>
</dbReference>
<evidence type="ECO:0000256" key="6">
    <source>
        <dbReference type="ARBA" id="ARBA00022679"/>
    </source>
</evidence>
<proteinExistence type="inferred from homology"/>
<comment type="cofactor">
    <cofactor evidence="2">
        <name>Mg(2+)</name>
        <dbReference type="ChEBI" id="CHEBI:18420"/>
    </cofactor>
</comment>
<evidence type="ECO:0000256" key="12">
    <source>
        <dbReference type="RuleBase" id="RU003514"/>
    </source>
</evidence>